<keyword evidence="3" id="KW-1185">Reference proteome</keyword>
<dbReference type="Pfam" id="PF01522">
    <property type="entry name" value="Polysacc_deac_1"/>
    <property type="match status" value="1"/>
</dbReference>
<evidence type="ECO:0000313" key="2">
    <source>
        <dbReference type="EMBL" id="GAW67948.1"/>
    </source>
</evidence>
<comment type="caution">
    <text evidence="2">The sequence shown here is derived from an EMBL/GenBank/DDBJ whole genome shotgun (WGS) entry which is preliminary data.</text>
</comment>
<reference evidence="3" key="1">
    <citation type="submission" date="2017-05" db="EMBL/GenBank/DDBJ databases">
        <title>Draft genome sequence of Geobacter pelophilus, a iron(III)-reducing bacteria.</title>
        <authorList>
            <person name="Aoyagi T."/>
            <person name="Koike H."/>
            <person name="Morita T."/>
            <person name="Sato Y."/>
            <person name="Habe H."/>
            <person name="Hori T."/>
        </authorList>
    </citation>
    <scope>NUCLEOTIDE SEQUENCE [LARGE SCALE GENOMIC DNA]</scope>
    <source>
        <strain evidence="3">Drf2</strain>
    </source>
</reference>
<dbReference type="InterPro" id="IPR002509">
    <property type="entry name" value="NODB_dom"/>
</dbReference>
<gene>
    <name evidence="2" type="ORF">GPEL0_01r4050</name>
</gene>
<dbReference type="InterPro" id="IPR011330">
    <property type="entry name" value="Glyco_hydro/deAcase_b/a-brl"/>
</dbReference>
<organism evidence="2 3">
    <name type="scientific">Geoanaerobacter pelophilus</name>
    <dbReference type="NCBI Taxonomy" id="60036"/>
    <lineage>
        <taxon>Bacteria</taxon>
        <taxon>Pseudomonadati</taxon>
        <taxon>Thermodesulfobacteriota</taxon>
        <taxon>Desulfuromonadia</taxon>
        <taxon>Geobacterales</taxon>
        <taxon>Geobacteraceae</taxon>
        <taxon>Geoanaerobacter</taxon>
    </lineage>
</organism>
<sequence length="310" mass="36078">MKLITEEMLARAYYRVKPLMSRRLQIIVRSMVARRKRALYGATWPIDPDAGGTPAGFSGWPGGNRFSVVLTHDVDTARGVERCEQLMALEQEMGFRSSFNFVAHDYNVPPELRRKLVEQGFEVGVHGLEHNRKLYESPATFAKHAALINGYLKEWGAVGFRSPCVYHNFEWLHQLDIAYEASAFDTDPFEPQSDGLRTIFPVHQTAVPGREYVVLPYTLPQDFTMFILFREKGIDIWKEKLRWIAEHGGMALLITHPDYMSFNGCRQFDEYSCELYRELLEHIRTEYQGEYCHFLPYEIASFWTERVAFR</sequence>
<dbReference type="EMBL" id="BDQG01000001">
    <property type="protein sequence ID" value="GAW67948.1"/>
    <property type="molecule type" value="Genomic_DNA"/>
</dbReference>
<name>A0ABQ0MLQ2_9BACT</name>
<accession>A0ABQ0MLQ2</accession>
<dbReference type="Gene3D" id="3.20.20.370">
    <property type="entry name" value="Glycoside hydrolase/deacetylase"/>
    <property type="match status" value="1"/>
</dbReference>
<dbReference type="RefSeq" id="WP_085814147.1">
    <property type="nucleotide sequence ID" value="NZ_BDQG01000001.1"/>
</dbReference>
<dbReference type="SUPFAM" id="SSF88713">
    <property type="entry name" value="Glycoside hydrolase/deacetylase"/>
    <property type="match status" value="1"/>
</dbReference>
<feature type="domain" description="NodB homology" evidence="1">
    <location>
        <begin position="66"/>
        <end position="156"/>
    </location>
</feature>
<protein>
    <recommendedName>
        <fullName evidence="1">NodB homology domain-containing protein</fullName>
    </recommendedName>
</protein>
<evidence type="ECO:0000259" key="1">
    <source>
        <dbReference type="Pfam" id="PF01522"/>
    </source>
</evidence>
<proteinExistence type="predicted"/>
<dbReference type="Proteomes" id="UP000194153">
    <property type="component" value="Unassembled WGS sequence"/>
</dbReference>
<evidence type="ECO:0000313" key="3">
    <source>
        <dbReference type="Proteomes" id="UP000194153"/>
    </source>
</evidence>